<organism evidence="3 4">
    <name type="scientific">Streptomyces griseoviridis</name>
    <dbReference type="NCBI Taxonomy" id="45398"/>
    <lineage>
        <taxon>Bacteria</taxon>
        <taxon>Bacillati</taxon>
        <taxon>Actinomycetota</taxon>
        <taxon>Actinomycetes</taxon>
        <taxon>Kitasatosporales</taxon>
        <taxon>Streptomycetaceae</taxon>
        <taxon>Streptomyces</taxon>
    </lineage>
</organism>
<reference evidence="3" key="2">
    <citation type="submission" date="2020-09" db="EMBL/GenBank/DDBJ databases">
        <authorList>
            <person name="Sun Q."/>
            <person name="Ohkuma M."/>
        </authorList>
    </citation>
    <scope>NUCLEOTIDE SEQUENCE</scope>
    <source>
        <strain evidence="3">JCM 4234</strain>
    </source>
</reference>
<dbReference type="AlphaFoldDB" id="A0A918GW07"/>
<feature type="region of interest" description="Disordered" evidence="1">
    <location>
        <begin position="204"/>
        <end position="223"/>
    </location>
</feature>
<keyword evidence="2" id="KW-1133">Transmembrane helix</keyword>
<keyword evidence="2" id="KW-0472">Membrane</keyword>
<protein>
    <submittedName>
        <fullName evidence="3">Uncharacterized protein</fullName>
    </submittedName>
</protein>
<comment type="caution">
    <text evidence="3">The sequence shown here is derived from an EMBL/GenBank/DDBJ whole genome shotgun (WGS) entry which is preliminary data.</text>
</comment>
<keyword evidence="4" id="KW-1185">Reference proteome</keyword>
<accession>A0A918GW07</accession>
<dbReference type="Proteomes" id="UP000653493">
    <property type="component" value="Unassembled WGS sequence"/>
</dbReference>
<proteinExistence type="predicted"/>
<evidence type="ECO:0000313" key="3">
    <source>
        <dbReference type="EMBL" id="GGS68213.1"/>
    </source>
</evidence>
<gene>
    <name evidence="3" type="ORF">GCM10010238_66110</name>
</gene>
<name>A0A918GW07_STRGD</name>
<sequence length="377" mass="41858">MNQADPAWGPRRPKSAFRLWSRYVFQWFWGVLYALGLFVLPVVSALLDALHDASGRPRSRPPRRVWLSLARLRRERTADVARVEARLRERITGHPDSADILQIDDSHYRQIGATRALQIAGEYGWHLPEDSLRHAPRWLVLRRGAQPPDHRAPAHGRVTQSPAHALAADGAPYTPIPVEEHAVAGEMGPSIRLWGGDRRQPPVARIGVEPRQPGTTGRTSREPFTLYGGPDGGPLCSVRPAGPGSYDVLAADGTALARVTRRPGRLLLGPRRVRWTVEPAGSAPPFTGRVGTWYAWGGYYVTFPLWAVVWVCAAVYSLVNGEGDDIAVTGPSRTRWRAPGTGTAMEYRGLNKVYRIDPRHLDARIAYAQAYLHARDR</sequence>
<evidence type="ECO:0000256" key="1">
    <source>
        <dbReference type="SAM" id="MobiDB-lite"/>
    </source>
</evidence>
<keyword evidence="2" id="KW-0812">Transmembrane</keyword>
<evidence type="ECO:0000313" key="4">
    <source>
        <dbReference type="Proteomes" id="UP000653493"/>
    </source>
</evidence>
<evidence type="ECO:0000256" key="2">
    <source>
        <dbReference type="SAM" id="Phobius"/>
    </source>
</evidence>
<feature type="transmembrane region" description="Helical" evidence="2">
    <location>
        <begin position="27"/>
        <end position="50"/>
    </location>
</feature>
<dbReference type="EMBL" id="BMSL01000036">
    <property type="protein sequence ID" value="GGS68213.1"/>
    <property type="molecule type" value="Genomic_DNA"/>
</dbReference>
<reference evidence="3" key="1">
    <citation type="journal article" date="2014" name="Int. J. Syst. Evol. Microbiol.">
        <title>Complete genome sequence of Corynebacterium casei LMG S-19264T (=DSM 44701T), isolated from a smear-ripened cheese.</title>
        <authorList>
            <consortium name="US DOE Joint Genome Institute (JGI-PGF)"/>
            <person name="Walter F."/>
            <person name="Albersmeier A."/>
            <person name="Kalinowski J."/>
            <person name="Ruckert C."/>
        </authorList>
    </citation>
    <scope>NUCLEOTIDE SEQUENCE</scope>
    <source>
        <strain evidence="3">JCM 4234</strain>
    </source>
</reference>